<reference evidence="1" key="1">
    <citation type="submission" date="2024-02" db="EMBL/GenBank/DDBJ databases">
        <title>Metagenome Assembled Genome of Zalaria obscura JY119.</title>
        <authorList>
            <person name="Vighnesh L."/>
            <person name="Jagadeeshwari U."/>
            <person name="Venkata Ramana C."/>
            <person name="Sasikala C."/>
        </authorList>
    </citation>
    <scope>NUCLEOTIDE SEQUENCE</scope>
    <source>
        <strain evidence="1">JY119</strain>
    </source>
</reference>
<keyword evidence="2" id="KW-1185">Reference proteome</keyword>
<accession>A0ACC3S7P5</accession>
<name>A0ACC3S7P5_9PEZI</name>
<dbReference type="EMBL" id="JAMKPW020000034">
    <property type="protein sequence ID" value="KAK8201569.1"/>
    <property type="molecule type" value="Genomic_DNA"/>
</dbReference>
<organism evidence="1 2">
    <name type="scientific">Zalaria obscura</name>
    <dbReference type="NCBI Taxonomy" id="2024903"/>
    <lineage>
        <taxon>Eukaryota</taxon>
        <taxon>Fungi</taxon>
        <taxon>Dikarya</taxon>
        <taxon>Ascomycota</taxon>
        <taxon>Pezizomycotina</taxon>
        <taxon>Dothideomycetes</taxon>
        <taxon>Dothideomycetidae</taxon>
        <taxon>Dothideales</taxon>
        <taxon>Zalariaceae</taxon>
        <taxon>Zalaria</taxon>
    </lineage>
</organism>
<comment type="caution">
    <text evidence="1">The sequence shown here is derived from an EMBL/GenBank/DDBJ whole genome shotgun (WGS) entry which is preliminary data.</text>
</comment>
<protein>
    <submittedName>
        <fullName evidence="1">Uncharacterized protein</fullName>
    </submittedName>
</protein>
<sequence>MDIFVRQIPQAATDRLLNDFFRPHLAEHGIHVYDCQKLGQKALAKITVLDTSQATLFLAKNAGRLVWVMKDRVYNIVCSASRDPPTDLSLRSLVLKAAKRSRNPTAAPPELQPPNKQNSTFRIATISCGTWDYVDGNLVLVPYYEYHRAGTLLFGSKQAAILLPAFGALPPCRIDITYYDVDTVVTGSYDKPTITFSLSLAPKFYHLRESTDMMQELLAQFNLGSNASTPGQMAAAKKIRVTGIDDRHTAVAGQCFVYQVRLDLFQDIQRVHALVRHIRALGSTMSYPTGRYAPTETLQMSFGRLSHQLTDQQLYGTIRLLYRELPIAGPHTEAHNFSNSTLTRLLSEHAADYDHRAGENPYELASRFSHLVLVHKLTVTPAGTYLEGPSAEVTNRVLRRYPSRHDYFLRVTFSDEDGESIRYDSHSSNEQIFRSRFQKFIDGSFLIADRGFSFLGFSHSSLRTQSCWFMSPFIHQEQTGERGMMYAPLVIKRLGDFSSIRSPPKCAARIGQAFTDTTGTVSIPAPNVRILPEVERNGRVFSDGVGTISERLIEKIWRVYGRKHVMKPTILQIRFAGKQQ</sequence>
<proteinExistence type="predicted"/>
<evidence type="ECO:0000313" key="1">
    <source>
        <dbReference type="EMBL" id="KAK8201569.1"/>
    </source>
</evidence>
<dbReference type="Proteomes" id="UP001320706">
    <property type="component" value="Unassembled WGS sequence"/>
</dbReference>
<evidence type="ECO:0000313" key="2">
    <source>
        <dbReference type="Proteomes" id="UP001320706"/>
    </source>
</evidence>
<gene>
    <name evidence="1" type="ORF">M8818_005823</name>
</gene>